<protein>
    <recommendedName>
        <fullName evidence="3">DUF2946 domain-containing protein</fullName>
    </recommendedName>
</protein>
<accession>A0A062UDQ1</accession>
<dbReference type="AlphaFoldDB" id="A0A062UDQ1"/>
<dbReference type="EMBL" id="AWFF01000035">
    <property type="protein sequence ID" value="KCZ54694.1"/>
    <property type="molecule type" value="Genomic_DNA"/>
</dbReference>
<dbReference type="Proteomes" id="UP000027037">
    <property type="component" value="Unassembled WGS sequence"/>
</dbReference>
<evidence type="ECO:0008006" key="3">
    <source>
        <dbReference type="Google" id="ProtNLM"/>
    </source>
</evidence>
<organism evidence="1 2">
    <name type="scientific">Hyphomonas beringensis</name>
    <dbReference type="NCBI Taxonomy" id="1280946"/>
    <lineage>
        <taxon>Bacteria</taxon>
        <taxon>Pseudomonadati</taxon>
        <taxon>Pseudomonadota</taxon>
        <taxon>Alphaproteobacteria</taxon>
        <taxon>Hyphomonadales</taxon>
        <taxon>Hyphomonadaceae</taxon>
        <taxon>Hyphomonas</taxon>
    </lineage>
</organism>
<dbReference type="PATRIC" id="fig|1280946.3.peg.1715"/>
<comment type="caution">
    <text evidence="1">The sequence shown here is derived from an EMBL/GenBank/DDBJ whole genome shotgun (WGS) entry which is preliminary data.</text>
</comment>
<dbReference type="eggNOG" id="ENOG503193H">
    <property type="taxonomic scope" value="Bacteria"/>
</dbReference>
<name>A0A062UDQ1_9PROT</name>
<evidence type="ECO:0000313" key="2">
    <source>
        <dbReference type="Proteomes" id="UP000027037"/>
    </source>
</evidence>
<dbReference type="RefSeq" id="WP_034795666.1">
    <property type="nucleotide sequence ID" value="NZ_AWFF01000035.1"/>
</dbReference>
<keyword evidence="2" id="KW-1185">Reference proteome</keyword>
<dbReference type="OrthoDB" id="7620019at2"/>
<sequence length="142" mass="15085">MTDLFRHLRTLALLLIVAGLGVRGAVPSGYMLDSAEDGPIIVRLCGDGVGQLMQLDPETRTLTALPADYDPDAPPADDQADQPDCPYAVTAAFDLPNTPPLLIQPVAFGLPLLGARPYAVPLTQRPIDSLLPPRGPPLSRLI</sequence>
<proteinExistence type="predicted"/>
<gene>
    <name evidence="1" type="ORF">HY29_13515</name>
</gene>
<evidence type="ECO:0000313" key="1">
    <source>
        <dbReference type="EMBL" id="KCZ54694.1"/>
    </source>
</evidence>
<dbReference type="STRING" id="1280946.HY29_13515"/>
<reference evidence="1 2" key="1">
    <citation type="journal article" date="2014" name="Antonie Van Leeuwenhoek">
        <title>Hyphomonas beringensis sp. nov. and Hyphomonas chukchiensis sp. nov., isolated from surface seawater of the Bering Sea and Chukchi Sea.</title>
        <authorList>
            <person name="Li C."/>
            <person name="Lai Q."/>
            <person name="Li G."/>
            <person name="Dong C."/>
            <person name="Wang J."/>
            <person name="Liao Y."/>
            <person name="Shao Z."/>
        </authorList>
    </citation>
    <scope>NUCLEOTIDE SEQUENCE [LARGE SCALE GENOMIC DNA]</scope>
    <source>
        <strain evidence="1 2">25B14_1</strain>
    </source>
</reference>